<dbReference type="GO" id="GO:0008270">
    <property type="term" value="F:zinc ion binding"/>
    <property type="evidence" value="ECO:0007669"/>
    <property type="project" value="UniProtKB-KW"/>
</dbReference>
<evidence type="ECO:0000256" key="3">
    <source>
        <dbReference type="ARBA" id="ARBA00022833"/>
    </source>
</evidence>
<dbReference type="SUPFAM" id="SSF57903">
    <property type="entry name" value="FYVE/PHD zinc finger"/>
    <property type="match status" value="1"/>
</dbReference>
<accession>A0ABD3RQ14</accession>
<reference evidence="6 7" key="1">
    <citation type="submission" date="2024-12" db="EMBL/GenBank/DDBJ databases">
        <title>The unique morphological basis and parallel evolutionary history of personate flowers in Penstemon.</title>
        <authorList>
            <person name="Depatie T.H."/>
            <person name="Wessinger C.A."/>
        </authorList>
    </citation>
    <scope>NUCLEOTIDE SEQUENCE [LARGE SCALE GENOMIC DNA]</scope>
    <source>
        <strain evidence="6">WTNN_2</strain>
        <tissue evidence="6">Leaf</tissue>
    </source>
</reference>
<keyword evidence="7" id="KW-1185">Reference proteome</keyword>
<dbReference type="AlphaFoldDB" id="A0ABD3RQ14"/>
<evidence type="ECO:0000256" key="2">
    <source>
        <dbReference type="ARBA" id="ARBA00022771"/>
    </source>
</evidence>
<feature type="region of interest" description="Disordered" evidence="4">
    <location>
        <begin position="58"/>
        <end position="122"/>
    </location>
</feature>
<proteinExistence type="predicted"/>
<keyword evidence="1" id="KW-0479">Metal-binding</keyword>
<dbReference type="Pfam" id="PF25054">
    <property type="entry name" value="PHD_pln"/>
    <property type="match status" value="1"/>
</dbReference>
<dbReference type="InterPro" id="IPR011011">
    <property type="entry name" value="Znf_FYVE_PHD"/>
</dbReference>
<evidence type="ECO:0000256" key="4">
    <source>
        <dbReference type="SAM" id="MobiDB-lite"/>
    </source>
</evidence>
<feature type="domain" description="PHD-type zinc finger plants" evidence="5">
    <location>
        <begin position="9"/>
        <end position="52"/>
    </location>
</feature>
<organism evidence="6 7">
    <name type="scientific">Penstemon smallii</name>
    <dbReference type="NCBI Taxonomy" id="265156"/>
    <lineage>
        <taxon>Eukaryota</taxon>
        <taxon>Viridiplantae</taxon>
        <taxon>Streptophyta</taxon>
        <taxon>Embryophyta</taxon>
        <taxon>Tracheophyta</taxon>
        <taxon>Spermatophyta</taxon>
        <taxon>Magnoliopsida</taxon>
        <taxon>eudicotyledons</taxon>
        <taxon>Gunneridae</taxon>
        <taxon>Pentapetalae</taxon>
        <taxon>asterids</taxon>
        <taxon>lamiids</taxon>
        <taxon>Lamiales</taxon>
        <taxon>Plantaginaceae</taxon>
        <taxon>Cheloneae</taxon>
        <taxon>Penstemon</taxon>
    </lineage>
</organism>
<feature type="compositionally biased region" description="Low complexity" evidence="4">
    <location>
        <begin position="59"/>
        <end position="76"/>
    </location>
</feature>
<dbReference type="InterPro" id="IPR056874">
    <property type="entry name" value="PHD_dom_pln"/>
</dbReference>
<name>A0ABD3RQ14_9LAMI</name>
<protein>
    <recommendedName>
        <fullName evidence="5">PHD-type zinc finger plants domain-containing protein</fullName>
    </recommendedName>
</protein>
<comment type="caution">
    <text evidence="6">The sequence shown here is derived from an EMBL/GenBank/DDBJ whole genome shotgun (WGS) entry which is preliminary data.</text>
</comment>
<evidence type="ECO:0000256" key="1">
    <source>
        <dbReference type="ARBA" id="ARBA00022723"/>
    </source>
</evidence>
<keyword evidence="3" id="KW-0862">Zinc</keyword>
<sequence>MVDIQTVCCMCGDVGFPDKLFHCSKCRNRFQHSYCSNYYSEYAEPVDVCDWCQSEVRDSTSSSSSRQANSFASNSRTNSKTAPPHANGVRSAYSGDKIKQHEGGTVAEKATGKSPSPRTTTRRYKLLKDVMC</sequence>
<gene>
    <name evidence="6" type="ORF">ACJIZ3_016241</name>
</gene>
<dbReference type="PANTHER" id="PTHR33779:SF11">
    <property type="entry name" value="OS04G0551600 PROTEIN"/>
    <property type="match status" value="1"/>
</dbReference>
<evidence type="ECO:0000259" key="5">
    <source>
        <dbReference type="Pfam" id="PF25054"/>
    </source>
</evidence>
<dbReference type="EMBL" id="JBJXBP010000008">
    <property type="protein sequence ID" value="KAL3814973.1"/>
    <property type="molecule type" value="Genomic_DNA"/>
</dbReference>
<dbReference type="PANTHER" id="PTHR33779">
    <property type="entry name" value="EXPRESSED PROTEIN"/>
    <property type="match status" value="1"/>
</dbReference>
<dbReference type="Proteomes" id="UP001634393">
    <property type="component" value="Unassembled WGS sequence"/>
</dbReference>
<evidence type="ECO:0000313" key="7">
    <source>
        <dbReference type="Proteomes" id="UP001634393"/>
    </source>
</evidence>
<evidence type="ECO:0000313" key="6">
    <source>
        <dbReference type="EMBL" id="KAL3814973.1"/>
    </source>
</evidence>
<keyword evidence="2" id="KW-0863">Zinc-finger</keyword>